<comment type="caution">
    <text evidence="2">The sequence shown here is derived from an EMBL/GenBank/DDBJ whole genome shotgun (WGS) entry which is preliminary data.</text>
</comment>
<evidence type="ECO:0000256" key="1">
    <source>
        <dbReference type="SAM" id="MobiDB-lite"/>
    </source>
</evidence>
<proteinExistence type="predicted"/>
<dbReference type="Proteomes" id="UP001148786">
    <property type="component" value="Unassembled WGS sequence"/>
</dbReference>
<protein>
    <submittedName>
        <fullName evidence="2">Uncharacterized protein</fullName>
    </submittedName>
</protein>
<dbReference type="AlphaFoldDB" id="A0A9W8JUS6"/>
<dbReference type="EMBL" id="JANKHO010001128">
    <property type="protein sequence ID" value="KAJ3503537.1"/>
    <property type="molecule type" value="Genomic_DNA"/>
</dbReference>
<feature type="compositionally biased region" description="Low complexity" evidence="1">
    <location>
        <begin position="1"/>
        <end position="13"/>
    </location>
</feature>
<name>A0A9W8JUS6_9AGAR</name>
<evidence type="ECO:0000313" key="2">
    <source>
        <dbReference type="EMBL" id="KAJ3503537.1"/>
    </source>
</evidence>
<organism evidence="2 3">
    <name type="scientific">Agrocybe chaxingu</name>
    <dbReference type="NCBI Taxonomy" id="84603"/>
    <lineage>
        <taxon>Eukaryota</taxon>
        <taxon>Fungi</taxon>
        <taxon>Dikarya</taxon>
        <taxon>Basidiomycota</taxon>
        <taxon>Agaricomycotina</taxon>
        <taxon>Agaricomycetes</taxon>
        <taxon>Agaricomycetidae</taxon>
        <taxon>Agaricales</taxon>
        <taxon>Agaricineae</taxon>
        <taxon>Strophariaceae</taxon>
        <taxon>Agrocybe</taxon>
    </lineage>
</organism>
<reference evidence="2" key="1">
    <citation type="submission" date="2022-07" db="EMBL/GenBank/DDBJ databases">
        <title>Genome Sequence of Agrocybe chaxingu.</title>
        <authorList>
            <person name="Buettner E."/>
        </authorList>
    </citation>
    <scope>NUCLEOTIDE SEQUENCE</scope>
    <source>
        <strain evidence="2">MP-N11</strain>
    </source>
</reference>
<dbReference type="OrthoDB" id="2261329at2759"/>
<feature type="region of interest" description="Disordered" evidence="1">
    <location>
        <begin position="1"/>
        <end position="97"/>
    </location>
</feature>
<sequence>MTVRSPPVSPSARSARKEYFSSATTPKASPQLPPPVTLSRVMSKERGELPVPVTRTRTRTSQRRKSDEKKDQSVPPEQTKHREKKKKEKTPTPREEILELSKGLSEIKSVLGGESGYPTIHQVVLGLDHRTRDDKQALKAVQDKLDLLGDRVASAITSSASAAAATAASNVGFESGAQQALAESNQKLVRAMEEVKARLAVDFPALASKIKEVRDIQDEVRKVAQEKEVVYSSIGASRPSDNNGSKNVDLQPVLDRLEELRKLCEAPAKAGPQEPDNMQTEHMEKILALIQADGNKQVLLSQQQAESVRYLNELNVWLESFVNNGVSQIQGLSTNIEQLCRNLGCDPLTVDGPNGQEDQAPSLLNDIRQLVFGMKARDQNFAALQAAVHSLLEVLSASQDQMGADSRAIAGMIDQQRRDQEMLFRTFTNGSCSRHGSKAAPEHYQSRRNLW</sequence>
<accession>A0A9W8JUS6</accession>
<keyword evidence="3" id="KW-1185">Reference proteome</keyword>
<evidence type="ECO:0000313" key="3">
    <source>
        <dbReference type="Proteomes" id="UP001148786"/>
    </source>
</evidence>
<feature type="region of interest" description="Disordered" evidence="1">
    <location>
        <begin position="432"/>
        <end position="451"/>
    </location>
</feature>
<gene>
    <name evidence="2" type="ORF">NLJ89_g8384</name>
</gene>